<evidence type="ECO:0000313" key="3">
    <source>
        <dbReference type="EMBL" id="GAA1730771.1"/>
    </source>
</evidence>
<dbReference type="RefSeq" id="WP_344198223.1">
    <property type="nucleotide sequence ID" value="NZ_BAAAME010000002.1"/>
</dbReference>
<evidence type="ECO:0000313" key="4">
    <source>
        <dbReference type="Proteomes" id="UP001501057"/>
    </source>
</evidence>
<name>A0ABN2JKS2_9ACTN</name>
<accession>A0ABN2JKS2</accession>
<feature type="chain" id="PRO_5047476963" description="Lipoprotein" evidence="2">
    <location>
        <begin position="18"/>
        <end position="191"/>
    </location>
</feature>
<dbReference type="Pfam" id="PF20341">
    <property type="entry name" value="DUF6636"/>
    <property type="match status" value="1"/>
</dbReference>
<evidence type="ECO:0000256" key="1">
    <source>
        <dbReference type="SAM" id="MobiDB-lite"/>
    </source>
</evidence>
<keyword evidence="2" id="KW-0732">Signal</keyword>
<protein>
    <recommendedName>
        <fullName evidence="5">Lipoprotein</fullName>
    </recommendedName>
</protein>
<organism evidence="3 4">
    <name type="scientific">Aeromicrobium alkaliterrae</name>
    <dbReference type="NCBI Taxonomy" id="302168"/>
    <lineage>
        <taxon>Bacteria</taxon>
        <taxon>Bacillati</taxon>
        <taxon>Actinomycetota</taxon>
        <taxon>Actinomycetes</taxon>
        <taxon>Propionibacteriales</taxon>
        <taxon>Nocardioidaceae</taxon>
        <taxon>Aeromicrobium</taxon>
    </lineage>
</organism>
<keyword evidence="4" id="KW-1185">Reference proteome</keyword>
<sequence length="191" mass="19085">MSLRLLATVVVLTTVLAACNGGSDEEPDGSSAGDRGSESSAAPAEDEAGEPEGTGVEEPTGTPVDPAGFTDALAEHAFTSPTGNIVCYVNVTADQWGCVIGERSYTEPPGADDCFASFGKGFVSVQGGPLQPQCRGGVLAAAESGGGPTLAYGSTLTVGAVTCMSQQTGVTCVDERSGHGLFISKAAYALS</sequence>
<dbReference type="Proteomes" id="UP001501057">
    <property type="component" value="Unassembled WGS sequence"/>
</dbReference>
<gene>
    <name evidence="3" type="ORF">GCM10009710_09220</name>
</gene>
<evidence type="ECO:0008006" key="5">
    <source>
        <dbReference type="Google" id="ProtNLM"/>
    </source>
</evidence>
<proteinExistence type="predicted"/>
<reference evidence="3 4" key="1">
    <citation type="journal article" date="2019" name="Int. J. Syst. Evol. Microbiol.">
        <title>The Global Catalogue of Microorganisms (GCM) 10K type strain sequencing project: providing services to taxonomists for standard genome sequencing and annotation.</title>
        <authorList>
            <consortium name="The Broad Institute Genomics Platform"/>
            <consortium name="The Broad Institute Genome Sequencing Center for Infectious Disease"/>
            <person name="Wu L."/>
            <person name="Ma J."/>
        </authorList>
    </citation>
    <scope>NUCLEOTIDE SEQUENCE [LARGE SCALE GENOMIC DNA]</scope>
    <source>
        <strain evidence="3 4">JCM 13518</strain>
    </source>
</reference>
<evidence type="ECO:0000256" key="2">
    <source>
        <dbReference type="SAM" id="SignalP"/>
    </source>
</evidence>
<feature type="compositionally biased region" description="Low complexity" evidence="1">
    <location>
        <begin position="51"/>
        <end position="64"/>
    </location>
</feature>
<dbReference type="PROSITE" id="PS51257">
    <property type="entry name" value="PROKAR_LIPOPROTEIN"/>
    <property type="match status" value="1"/>
</dbReference>
<comment type="caution">
    <text evidence="3">The sequence shown here is derived from an EMBL/GenBank/DDBJ whole genome shotgun (WGS) entry which is preliminary data.</text>
</comment>
<feature type="region of interest" description="Disordered" evidence="1">
    <location>
        <begin position="19"/>
        <end position="68"/>
    </location>
</feature>
<dbReference type="EMBL" id="BAAAME010000002">
    <property type="protein sequence ID" value="GAA1730771.1"/>
    <property type="molecule type" value="Genomic_DNA"/>
</dbReference>
<feature type="signal peptide" evidence="2">
    <location>
        <begin position="1"/>
        <end position="17"/>
    </location>
</feature>
<dbReference type="InterPro" id="IPR046576">
    <property type="entry name" value="DUF6636"/>
</dbReference>